<dbReference type="Pfam" id="PF03502">
    <property type="entry name" value="Channel_Tsx"/>
    <property type="match status" value="1"/>
</dbReference>
<evidence type="ECO:0000256" key="1">
    <source>
        <dbReference type="ARBA" id="ARBA00008728"/>
    </source>
</evidence>
<feature type="signal peptide" evidence="2">
    <location>
        <begin position="1"/>
        <end position="21"/>
    </location>
</feature>
<dbReference type="Proteomes" id="UP001170624">
    <property type="component" value="Unassembled WGS sequence"/>
</dbReference>
<keyword evidence="2" id="KW-0732">Signal</keyword>
<evidence type="ECO:0000256" key="2">
    <source>
        <dbReference type="SAM" id="SignalP"/>
    </source>
</evidence>
<dbReference type="InterPro" id="IPR018013">
    <property type="entry name" value="Channel_Tsx-like"/>
</dbReference>
<dbReference type="SUPFAM" id="SSF111364">
    <property type="entry name" value="Tsx-like channel"/>
    <property type="match status" value="1"/>
</dbReference>
<protein>
    <submittedName>
        <fullName evidence="3">Outer membrane protein OmpK</fullName>
    </submittedName>
</protein>
<comment type="similarity">
    <text evidence="1">Belongs to the nucleoside-specific channel-forming outer membrane porin (Tsx) (TC 1.B.10) family.</text>
</comment>
<sequence>MRKSLLALTALAATAALPAQAEYHYGFANVYGDYLTWTNGTQGFNGQDVSDARDDHITLGAEGGAGFDWGEMYGFYEYEKLNKGSSERSQAAKFSIHYKLVGDFTAYGQVYDYSESGKGNDFSEQNRVIGFGYTGLTGDNFWFKPWIGVHDLTTGNSEAAGLNGGMAGWNAGFNFELAGQPFMVTNWNEIEFARNDEYKKMQNGSTALNGAVGLWYDITDTFYTGVQYRYFANKLGVDGYGDAVIFRVGMHL</sequence>
<accession>A0AAW7Y8D5</accession>
<feature type="chain" id="PRO_5043835405" evidence="2">
    <location>
        <begin position="22"/>
        <end position="252"/>
    </location>
</feature>
<dbReference type="InterPro" id="IPR036777">
    <property type="entry name" value="Channel_Tsx-like_sf"/>
</dbReference>
<evidence type="ECO:0000313" key="3">
    <source>
        <dbReference type="EMBL" id="MDO6544913.1"/>
    </source>
</evidence>
<comment type="caution">
    <text evidence="3">The sequence shown here is derived from an EMBL/GenBank/DDBJ whole genome shotgun (WGS) entry which is preliminary data.</text>
</comment>
<organism evidence="3 4">
    <name type="scientific">Photobacterium sanguinicancri</name>
    <dbReference type="NCBI Taxonomy" id="875932"/>
    <lineage>
        <taxon>Bacteria</taxon>
        <taxon>Pseudomonadati</taxon>
        <taxon>Pseudomonadota</taxon>
        <taxon>Gammaproteobacteria</taxon>
        <taxon>Vibrionales</taxon>
        <taxon>Vibrionaceae</taxon>
        <taxon>Photobacterium</taxon>
    </lineage>
</organism>
<evidence type="ECO:0000313" key="4">
    <source>
        <dbReference type="Proteomes" id="UP001170624"/>
    </source>
</evidence>
<gene>
    <name evidence="3" type="ORF">Q4568_20465</name>
</gene>
<reference evidence="3" key="1">
    <citation type="submission" date="2023-07" db="EMBL/GenBank/DDBJ databases">
        <title>Genome content predicts the carbon catabolic preferences of heterotrophic bacteria.</title>
        <authorList>
            <person name="Gralka M."/>
        </authorList>
    </citation>
    <scope>NUCLEOTIDE SEQUENCE</scope>
    <source>
        <strain evidence="3">G2M05</strain>
    </source>
</reference>
<dbReference type="GO" id="GO:0009279">
    <property type="term" value="C:cell outer membrane"/>
    <property type="evidence" value="ECO:0007669"/>
    <property type="project" value="InterPro"/>
</dbReference>
<dbReference type="RefSeq" id="WP_261857359.1">
    <property type="nucleotide sequence ID" value="NZ_AP024850.1"/>
</dbReference>
<proteinExistence type="inferred from homology"/>
<dbReference type="AlphaFoldDB" id="A0AAW7Y8D5"/>
<dbReference type="EMBL" id="JAUOPU010000034">
    <property type="protein sequence ID" value="MDO6544913.1"/>
    <property type="molecule type" value="Genomic_DNA"/>
</dbReference>
<name>A0AAW7Y8D5_9GAMM</name>